<dbReference type="Proteomes" id="UP000442105">
    <property type="component" value="Unassembled WGS sequence"/>
</dbReference>
<evidence type="ECO:0000256" key="1">
    <source>
        <dbReference type="SAM" id="MobiDB-lite"/>
    </source>
</evidence>
<keyword evidence="2" id="KW-1133">Transmembrane helix</keyword>
<reference evidence="3" key="2">
    <citation type="submission" date="2022-12" db="EMBL/GenBank/DDBJ databases">
        <title>Distinct polysaccharide growth profiles of human intestinal Prevotella copri isolates.</title>
        <authorList>
            <person name="Fehlner-Peach H."/>
            <person name="Magnabosco C."/>
            <person name="Raghavan V."/>
            <person name="Scher J.U."/>
            <person name="Tett A."/>
            <person name="Cox L.M."/>
            <person name="Gottsegen C."/>
            <person name="Watters A."/>
            <person name="Wiltshire- Gordon J.D."/>
            <person name="Segata N."/>
            <person name="Bonneau R."/>
            <person name="Littman D.R."/>
        </authorList>
    </citation>
    <scope>NUCLEOTIDE SEQUENCE</scope>
    <source>
        <strain evidence="3">IAQ1179</strain>
    </source>
</reference>
<accession>A0A5P0WP04</accession>
<dbReference type="Proteomes" id="UP000405805">
    <property type="component" value="Unassembled WGS sequence"/>
</dbReference>
<dbReference type="EMBL" id="VZBP01000055">
    <property type="protein sequence ID" value="MQO08966.1"/>
    <property type="molecule type" value="Genomic_DNA"/>
</dbReference>
<proteinExistence type="predicted"/>
<feature type="compositionally biased region" description="Basic and acidic residues" evidence="1">
    <location>
        <begin position="128"/>
        <end position="137"/>
    </location>
</feature>
<gene>
    <name evidence="4" type="ORF">F7D57_04365</name>
    <name evidence="3" type="ORF">F7D95_07830</name>
</gene>
<evidence type="ECO:0000313" key="3">
    <source>
        <dbReference type="EMBL" id="MQN12730.1"/>
    </source>
</evidence>
<evidence type="ECO:0000313" key="4">
    <source>
        <dbReference type="EMBL" id="MQO08966.1"/>
    </source>
</evidence>
<protein>
    <submittedName>
        <fullName evidence="3">Uncharacterized protein</fullName>
    </submittedName>
</protein>
<keyword evidence="2" id="KW-0812">Transmembrane</keyword>
<feature type="region of interest" description="Disordered" evidence="1">
    <location>
        <begin position="99"/>
        <end position="152"/>
    </location>
</feature>
<reference evidence="5 6" key="1">
    <citation type="submission" date="2019-09" db="EMBL/GenBank/DDBJ databases">
        <title>Distinct polysaccharide growth profiles of human intestinal Prevotella copri isolates.</title>
        <authorList>
            <person name="Fehlner-Peach H."/>
            <person name="Magnabosco C."/>
            <person name="Raghavan V."/>
            <person name="Scher J.U."/>
            <person name="Tett A."/>
            <person name="Cox L.M."/>
            <person name="Gottsegen C."/>
            <person name="Watters A."/>
            <person name="Wiltshire- Gordon J.D."/>
            <person name="Segata N."/>
            <person name="Bonneau R."/>
            <person name="Littman D.R."/>
        </authorList>
    </citation>
    <scope>NUCLEOTIDE SEQUENCE [LARGE SCALE GENOMIC DNA]</scope>
    <source>
        <strain evidence="5">iA624</strain>
        <strain evidence="4">IA624</strain>
        <strain evidence="6">iAQ1179</strain>
    </source>
</reference>
<sequence>MADFLLQFIQWAIPSGGIGAAIVWFANRKANNAKNAKVVHDTYKGMYEDISKVLLETQQKYEDITKVVEGLTAENHRTRLSINRLSRAIEAIKLCPHRNSCPVSSELSLDEDDDNPGRGKGGKGQRRKQTDHDKNNVDGKGATRPGASDHST</sequence>
<dbReference type="RefSeq" id="WP_153084237.1">
    <property type="nucleotide sequence ID" value="NZ_CP152346.1"/>
</dbReference>
<comment type="caution">
    <text evidence="3">The sequence shown here is derived from an EMBL/GenBank/DDBJ whole genome shotgun (WGS) entry which is preliminary data.</text>
</comment>
<evidence type="ECO:0000313" key="6">
    <source>
        <dbReference type="Proteomes" id="UP000442105"/>
    </source>
</evidence>
<dbReference type="EMBL" id="VZCW01000208">
    <property type="protein sequence ID" value="MQN12730.1"/>
    <property type="molecule type" value="Genomic_DNA"/>
</dbReference>
<keyword evidence="2" id="KW-0472">Membrane</keyword>
<dbReference type="AlphaFoldDB" id="A0A5P0WP04"/>
<name>A0A5P0WP04_9BACT</name>
<evidence type="ECO:0000313" key="5">
    <source>
        <dbReference type="Proteomes" id="UP000405805"/>
    </source>
</evidence>
<organism evidence="3 6">
    <name type="scientific">Segatella copri</name>
    <dbReference type="NCBI Taxonomy" id="165179"/>
    <lineage>
        <taxon>Bacteria</taxon>
        <taxon>Pseudomonadati</taxon>
        <taxon>Bacteroidota</taxon>
        <taxon>Bacteroidia</taxon>
        <taxon>Bacteroidales</taxon>
        <taxon>Prevotellaceae</taxon>
        <taxon>Segatella</taxon>
    </lineage>
</organism>
<evidence type="ECO:0000256" key="2">
    <source>
        <dbReference type="SAM" id="Phobius"/>
    </source>
</evidence>
<feature type="transmembrane region" description="Helical" evidence="2">
    <location>
        <begin position="6"/>
        <end position="27"/>
    </location>
</feature>